<reference evidence="7" key="1">
    <citation type="submission" date="2021-05" db="EMBL/GenBank/DDBJ databases">
        <authorList>
            <person name="Alioto T."/>
            <person name="Alioto T."/>
            <person name="Gomez Garrido J."/>
        </authorList>
    </citation>
    <scope>NUCLEOTIDE SEQUENCE</scope>
</reference>
<feature type="transmembrane region" description="Helical" evidence="6">
    <location>
        <begin position="85"/>
        <end position="107"/>
    </location>
</feature>
<dbReference type="SUPFAM" id="SSF48652">
    <property type="entry name" value="Tetraspanin"/>
    <property type="match status" value="1"/>
</dbReference>
<dbReference type="PIRSF" id="PIRSF002419">
    <property type="entry name" value="Tetraspanin"/>
    <property type="match status" value="1"/>
</dbReference>
<feature type="transmembrane region" description="Helical" evidence="6">
    <location>
        <begin position="56"/>
        <end position="78"/>
    </location>
</feature>
<feature type="transmembrane region" description="Helical" evidence="6">
    <location>
        <begin position="12"/>
        <end position="36"/>
    </location>
</feature>
<dbReference type="InterPro" id="IPR000301">
    <property type="entry name" value="Tetraspanin_animals"/>
</dbReference>
<evidence type="ECO:0000256" key="2">
    <source>
        <dbReference type="ARBA" id="ARBA00006840"/>
    </source>
</evidence>
<dbReference type="AlphaFoldDB" id="A0A8D8TH94"/>
<evidence type="ECO:0000256" key="5">
    <source>
        <dbReference type="ARBA" id="ARBA00023136"/>
    </source>
</evidence>
<evidence type="ECO:0000256" key="3">
    <source>
        <dbReference type="ARBA" id="ARBA00022692"/>
    </source>
</evidence>
<dbReference type="InterPro" id="IPR008952">
    <property type="entry name" value="Tetraspanin_EC2_sf"/>
</dbReference>
<dbReference type="EMBL" id="HBUF01125162">
    <property type="protein sequence ID" value="CAG6643012.1"/>
    <property type="molecule type" value="Transcribed_RNA"/>
</dbReference>
<keyword evidence="4 6" id="KW-1133">Transmembrane helix</keyword>
<dbReference type="PRINTS" id="PR00259">
    <property type="entry name" value="TMFOUR"/>
</dbReference>
<evidence type="ECO:0000313" key="7">
    <source>
        <dbReference type="EMBL" id="CAG6685346.1"/>
    </source>
</evidence>
<keyword evidence="5 6" id="KW-0472">Membrane</keyword>
<organism evidence="7">
    <name type="scientific">Cacopsylla melanoneura</name>
    <dbReference type="NCBI Taxonomy" id="428564"/>
    <lineage>
        <taxon>Eukaryota</taxon>
        <taxon>Metazoa</taxon>
        <taxon>Ecdysozoa</taxon>
        <taxon>Arthropoda</taxon>
        <taxon>Hexapoda</taxon>
        <taxon>Insecta</taxon>
        <taxon>Pterygota</taxon>
        <taxon>Neoptera</taxon>
        <taxon>Paraneoptera</taxon>
        <taxon>Hemiptera</taxon>
        <taxon>Sternorrhyncha</taxon>
        <taxon>Psylloidea</taxon>
        <taxon>Psyllidae</taxon>
        <taxon>Psyllinae</taxon>
        <taxon>Cacopsylla</taxon>
    </lineage>
</organism>
<keyword evidence="3 6" id="KW-0812">Transmembrane</keyword>
<dbReference type="PANTHER" id="PTHR19282">
    <property type="entry name" value="TETRASPANIN"/>
    <property type="match status" value="1"/>
</dbReference>
<evidence type="ECO:0000256" key="1">
    <source>
        <dbReference type="ARBA" id="ARBA00004141"/>
    </source>
</evidence>
<dbReference type="InterPro" id="IPR018499">
    <property type="entry name" value="Tetraspanin/Peripherin"/>
</dbReference>
<dbReference type="EMBL" id="HBUF01271694">
    <property type="protein sequence ID" value="CAG6685346.1"/>
    <property type="molecule type" value="Transcribed_RNA"/>
</dbReference>
<accession>A0A8D8TH94</accession>
<dbReference type="PANTHER" id="PTHR19282:SF551">
    <property type="entry name" value="RE08073P-RELATED"/>
    <property type="match status" value="1"/>
</dbReference>
<name>A0A8D8TH94_9HEMI</name>
<dbReference type="Pfam" id="PF00335">
    <property type="entry name" value="Tetraspanin"/>
    <property type="match status" value="1"/>
</dbReference>
<evidence type="ECO:0000256" key="6">
    <source>
        <dbReference type="RuleBase" id="RU361218"/>
    </source>
</evidence>
<feature type="transmembrane region" description="Helical" evidence="6">
    <location>
        <begin position="231"/>
        <end position="255"/>
    </location>
</feature>
<dbReference type="EMBL" id="HBUF01271695">
    <property type="protein sequence ID" value="CAG6685347.1"/>
    <property type="molecule type" value="Transcribed_RNA"/>
</dbReference>
<comment type="similarity">
    <text evidence="2 6">Belongs to the tetraspanin (TM4SF) family.</text>
</comment>
<sequence length="265" mass="29304">MALKGCYLLIKYLVFLMNLIFWLTGLTILLLSLWMLTDQTFYVRIVQDENNYFAGVYLLLSVGLLLFIVGFLGCCGAYRESKNTLTLFFCVLLIVLVAQISAVVWGYTNYNQLESLIQNNVVTTVHQEYGILSPRRDTFDAIQGGLKCCGVNGPSDWAESTFNNKPEKDALGLAISSTTSSYNIPLSCCNGTIEICKTAVKVEPSVPISSLIYHDGCSAKLVETIRQHTNVFIAIVATIGIVEFLGLMCSLILCCSVHGTDRYKN</sequence>
<dbReference type="Gene3D" id="1.10.1450.10">
    <property type="entry name" value="Tetraspanin"/>
    <property type="match status" value="1"/>
</dbReference>
<dbReference type="EMBL" id="HBUF01353154">
    <property type="protein sequence ID" value="CAG6715428.1"/>
    <property type="molecule type" value="Transcribed_RNA"/>
</dbReference>
<evidence type="ECO:0000256" key="4">
    <source>
        <dbReference type="ARBA" id="ARBA00022989"/>
    </source>
</evidence>
<dbReference type="GO" id="GO:0005886">
    <property type="term" value="C:plasma membrane"/>
    <property type="evidence" value="ECO:0007669"/>
    <property type="project" value="TreeGrafter"/>
</dbReference>
<protein>
    <recommendedName>
        <fullName evidence="6">Tetraspanin</fullName>
    </recommendedName>
</protein>
<proteinExistence type="inferred from homology"/>
<dbReference type="EMBL" id="HBUF01125161">
    <property type="protein sequence ID" value="CAG6643011.1"/>
    <property type="molecule type" value="Transcribed_RNA"/>
</dbReference>
<comment type="subcellular location">
    <subcellularLocation>
        <location evidence="1 6">Membrane</location>
        <topology evidence="1 6">Multi-pass membrane protein</topology>
    </subcellularLocation>
</comment>